<evidence type="ECO:0000313" key="3">
    <source>
        <dbReference type="Proteomes" id="UP001420932"/>
    </source>
</evidence>
<sequence length="212" mass="21116">MQTTNDTRNSVKEKPKATSGCEGDDADPTCSGGEVSDERQGDGRGVAGLLAAAAGSDRAVARSSVAGRAGQGRGRAGAEHGRGGACRGGARSGVAGRDRCRWPSRAGAGCARAELGRGRACRGGARSGVAGRAAAGHGRAGPGRGARRAGAALAQGRRSRRTECSGAGPVRRWSRRVPGGGGGLAVKMGLEVNGFGEVKMVLEGGENIENGL</sequence>
<reference evidence="2 3" key="1">
    <citation type="submission" date="2024-01" db="EMBL/GenBank/DDBJ databases">
        <title>Genome assemblies of Stephania.</title>
        <authorList>
            <person name="Yang L."/>
        </authorList>
    </citation>
    <scope>NUCLEOTIDE SEQUENCE [LARGE SCALE GENOMIC DNA]</scope>
    <source>
        <strain evidence="2">YNDBR</strain>
        <tissue evidence="2">Leaf</tissue>
    </source>
</reference>
<comment type="caution">
    <text evidence="2">The sequence shown here is derived from an EMBL/GenBank/DDBJ whole genome shotgun (WGS) entry which is preliminary data.</text>
</comment>
<feature type="region of interest" description="Disordered" evidence="1">
    <location>
        <begin position="1"/>
        <end position="96"/>
    </location>
</feature>
<proteinExistence type="predicted"/>
<organism evidence="2 3">
    <name type="scientific">Stephania yunnanensis</name>
    <dbReference type="NCBI Taxonomy" id="152371"/>
    <lineage>
        <taxon>Eukaryota</taxon>
        <taxon>Viridiplantae</taxon>
        <taxon>Streptophyta</taxon>
        <taxon>Embryophyta</taxon>
        <taxon>Tracheophyta</taxon>
        <taxon>Spermatophyta</taxon>
        <taxon>Magnoliopsida</taxon>
        <taxon>Ranunculales</taxon>
        <taxon>Menispermaceae</taxon>
        <taxon>Menispermoideae</taxon>
        <taxon>Cissampelideae</taxon>
        <taxon>Stephania</taxon>
    </lineage>
</organism>
<keyword evidence="3" id="KW-1185">Reference proteome</keyword>
<protein>
    <submittedName>
        <fullName evidence="2">Uncharacterized protein</fullName>
    </submittedName>
</protein>
<dbReference type="Proteomes" id="UP001420932">
    <property type="component" value="Unassembled WGS sequence"/>
</dbReference>
<feature type="region of interest" description="Disordered" evidence="1">
    <location>
        <begin position="152"/>
        <end position="179"/>
    </location>
</feature>
<dbReference type="AlphaFoldDB" id="A0AAP0EA52"/>
<feature type="compositionally biased region" description="Low complexity" evidence="1">
    <location>
        <begin position="47"/>
        <end position="68"/>
    </location>
</feature>
<evidence type="ECO:0000256" key="1">
    <source>
        <dbReference type="SAM" id="MobiDB-lite"/>
    </source>
</evidence>
<evidence type="ECO:0000313" key="2">
    <source>
        <dbReference type="EMBL" id="KAK9087843.1"/>
    </source>
</evidence>
<dbReference type="EMBL" id="JBBNAF010000013">
    <property type="protein sequence ID" value="KAK9087843.1"/>
    <property type="molecule type" value="Genomic_DNA"/>
</dbReference>
<name>A0AAP0EA52_9MAGN</name>
<accession>A0AAP0EA52</accession>
<gene>
    <name evidence="2" type="ORF">Syun_030237</name>
</gene>